<dbReference type="Pfam" id="PF01380">
    <property type="entry name" value="SIS"/>
    <property type="match status" value="1"/>
</dbReference>
<gene>
    <name evidence="6" type="ORF">DFH01_17150</name>
</gene>
<evidence type="ECO:0000259" key="4">
    <source>
        <dbReference type="PROSITE" id="PS51071"/>
    </source>
</evidence>
<dbReference type="InterPro" id="IPR009057">
    <property type="entry name" value="Homeodomain-like_sf"/>
</dbReference>
<organism evidence="6 7">
    <name type="scientific">Falsiroseomonas bella</name>
    <dbReference type="NCBI Taxonomy" id="2184016"/>
    <lineage>
        <taxon>Bacteria</taxon>
        <taxon>Pseudomonadati</taxon>
        <taxon>Pseudomonadota</taxon>
        <taxon>Alphaproteobacteria</taxon>
        <taxon>Acetobacterales</taxon>
        <taxon>Roseomonadaceae</taxon>
        <taxon>Falsiroseomonas</taxon>
    </lineage>
</organism>
<feature type="domain" description="HTH rpiR-type" evidence="4">
    <location>
        <begin position="15"/>
        <end position="91"/>
    </location>
</feature>
<evidence type="ECO:0000259" key="5">
    <source>
        <dbReference type="PROSITE" id="PS51464"/>
    </source>
</evidence>
<dbReference type="Gene3D" id="1.10.10.10">
    <property type="entry name" value="Winged helix-like DNA-binding domain superfamily/Winged helix DNA-binding domain"/>
    <property type="match status" value="1"/>
</dbReference>
<dbReference type="GO" id="GO:0003677">
    <property type="term" value="F:DNA binding"/>
    <property type="evidence" value="ECO:0007669"/>
    <property type="project" value="UniProtKB-KW"/>
</dbReference>
<feature type="domain" description="SIS" evidence="5">
    <location>
        <begin position="140"/>
        <end position="277"/>
    </location>
</feature>
<dbReference type="Gene3D" id="3.40.50.10490">
    <property type="entry name" value="Glucose-6-phosphate isomerase like protein, domain 1"/>
    <property type="match status" value="1"/>
</dbReference>
<protein>
    <submittedName>
        <fullName evidence="6">MurR/RpiR family transcriptional regulator</fullName>
    </submittedName>
</protein>
<keyword evidence="2" id="KW-0238">DNA-binding</keyword>
<dbReference type="InterPro" id="IPR035472">
    <property type="entry name" value="RpiR-like_SIS"/>
</dbReference>
<dbReference type="InterPro" id="IPR000281">
    <property type="entry name" value="HTH_RpiR"/>
</dbReference>
<dbReference type="InterPro" id="IPR047640">
    <property type="entry name" value="RpiR-like"/>
</dbReference>
<dbReference type="PROSITE" id="PS51071">
    <property type="entry name" value="HTH_RPIR"/>
    <property type="match status" value="1"/>
</dbReference>
<dbReference type="CDD" id="cd05013">
    <property type="entry name" value="SIS_RpiR"/>
    <property type="match status" value="1"/>
</dbReference>
<dbReference type="Pfam" id="PF01418">
    <property type="entry name" value="HTH_6"/>
    <property type="match status" value="1"/>
</dbReference>
<dbReference type="InterPro" id="IPR046348">
    <property type="entry name" value="SIS_dom_sf"/>
</dbReference>
<proteinExistence type="predicted"/>
<dbReference type="SUPFAM" id="SSF46689">
    <property type="entry name" value="Homeodomain-like"/>
    <property type="match status" value="1"/>
</dbReference>
<keyword evidence="7" id="KW-1185">Reference proteome</keyword>
<name>A0A317FBI6_9PROT</name>
<dbReference type="Proteomes" id="UP000245765">
    <property type="component" value="Unassembled WGS sequence"/>
</dbReference>
<dbReference type="OrthoDB" id="8683433at2"/>
<keyword evidence="1" id="KW-0805">Transcription regulation</keyword>
<evidence type="ECO:0000313" key="6">
    <source>
        <dbReference type="EMBL" id="PWS35357.1"/>
    </source>
</evidence>
<dbReference type="GO" id="GO:1901135">
    <property type="term" value="P:carbohydrate derivative metabolic process"/>
    <property type="evidence" value="ECO:0007669"/>
    <property type="project" value="InterPro"/>
</dbReference>
<dbReference type="GO" id="GO:0097367">
    <property type="term" value="F:carbohydrate derivative binding"/>
    <property type="evidence" value="ECO:0007669"/>
    <property type="project" value="InterPro"/>
</dbReference>
<dbReference type="PANTHER" id="PTHR30514:SF18">
    <property type="entry name" value="RPIR-FAMILY TRANSCRIPTIONAL REGULATOR"/>
    <property type="match status" value="1"/>
</dbReference>
<accession>A0A317FBI6</accession>
<dbReference type="AlphaFoldDB" id="A0A317FBI6"/>
<keyword evidence="3" id="KW-0804">Transcription</keyword>
<evidence type="ECO:0000256" key="3">
    <source>
        <dbReference type="ARBA" id="ARBA00023163"/>
    </source>
</evidence>
<dbReference type="GO" id="GO:0003700">
    <property type="term" value="F:DNA-binding transcription factor activity"/>
    <property type="evidence" value="ECO:0007669"/>
    <property type="project" value="InterPro"/>
</dbReference>
<dbReference type="InterPro" id="IPR036388">
    <property type="entry name" value="WH-like_DNA-bd_sf"/>
</dbReference>
<dbReference type="EMBL" id="QGNA01000004">
    <property type="protein sequence ID" value="PWS35357.1"/>
    <property type="molecule type" value="Genomic_DNA"/>
</dbReference>
<sequence>MPRRPAAQTAPPTADPFGERLATALPGLSPAGRRIARFLNENRPLSLALSALELAARTGTSDATVVRTVQALGFAGLPELKRDLAAVLAAPPPDPALAMRRTLAEAGEDSDRAVDLAIETQREAVEALTQPEARATLRAAVATLHPARRILVFGLGPSAALARYLSTLLGRAGRATRALDASGIALADQMLDLGAGDALLVLAYGRAYREVVALFAEARRLALPVVLITDSLDRSLARHADVVVPARRGRARRVALHGATLVALEAIALGLAATDGERALASLDRLNDLRAAIAGGRHDVG</sequence>
<dbReference type="RefSeq" id="WP_109871724.1">
    <property type="nucleotide sequence ID" value="NZ_QGNA01000004.1"/>
</dbReference>
<evidence type="ECO:0000256" key="1">
    <source>
        <dbReference type="ARBA" id="ARBA00023015"/>
    </source>
</evidence>
<dbReference type="SUPFAM" id="SSF53697">
    <property type="entry name" value="SIS domain"/>
    <property type="match status" value="1"/>
</dbReference>
<comment type="caution">
    <text evidence="6">The sequence shown here is derived from an EMBL/GenBank/DDBJ whole genome shotgun (WGS) entry which is preliminary data.</text>
</comment>
<evidence type="ECO:0000313" key="7">
    <source>
        <dbReference type="Proteomes" id="UP000245765"/>
    </source>
</evidence>
<dbReference type="InterPro" id="IPR001347">
    <property type="entry name" value="SIS_dom"/>
</dbReference>
<reference evidence="7" key="1">
    <citation type="submission" date="2018-05" db="EMBL/GenBank/DDBJ databases">
        <authorList>
            <person name="Du Z."/>
            <person name="Wang X."/>
        </authorList>
    </citation>
    <scope>NUCLEOTIDE SEQUENCE [LARGE SCALE GENOMIC DNA]</scope>
    <source>
        <strain evidence="7">CQN31</strain>
    </source>
</reference>
<dbReference type="PROSITE" id="PS51464">
    <property type="entry name" value="SIS"/>
    <property type="match status" value="1"/>
</dbReference>
<dbReference type="PANTHER" id="PTHR30514">
    <property type="entry name" value="GLUCOKINASE"/>
    <property type="match status" value="1"/>
</dbReference>
<evidence type="ECO:0000256" key="2">
    <source>
        <dbReference type="ARBA" id="ARBA00023125"/>
    </source>
</evidence>